<accession>A0ABW3YQJ9</accession>
<reference evidence="3" key="1">
    <citation type="journal article" date="2019" name="Int. J. Syst. Evol. Microbiol.">
        <title>The Global Catalogue of Microorganisms (GCM) 10K type strain sequencing project: providing services to taxonomists for standard genome sequencing and annotation.</title>
        <authorList>
            <consortium name="The Broad Institute Genomics Platform"/>
            <consortium name="The Broad Institute Genome Sequencing Center for Infectious Disease"/>
            <person name="Wu L."/>
            <person name="Ma J."/>
        </authorList>
    </citation>
    <scope>NUCLEOTIDE SEQUENCE [LARGE SCALE GENOMIC DNA]</scope>
    <source>
        <strain evidence="3">JCM 31037</strain>
    </source>
</reference>
<evidence type="ECO:0008006" key="4">
    <source>
        <dbReference type="Google" id="ProtNLM"/>
    </source>
</evidence>
<feature type="transmembrane region" description="Helical" evidence="1">
    <location>
        <begin position="12"/>
        <end position="30"/>
    </location>
</feature>
<gene>
    <name evidence="2" type="ORF">ACFQ4H_32855</name>
</gene>
<dbReference type="Proteomes" id="UP001597260">
    <property type="component" value="Unassembled WGS sequence"/>
</dbReference>
<keyword evidence="1" id="KW-0472">Membrane</keyword>
<evidence type="ECO:0000313" key="2">
    <source>
        <dbReference type="EMBL" id="MFD1325881.1"/>
    </source>
</evidence>
<keyword evidence="1" id="KW-0812">Transmembrane</keyword>
<evidence type="ECO:0000313" key="3">
    <source>
        <dbReference type="Proteomes" id="UP001597260"/>
    </source>
</evidence>
<organism evidence="2 3">
    <name type="scientific">Micromonospora sonneratiae</name>
    <dbReference type="NCBI Taxonomy" id="1184706"/>
    <lineage>
        <taxon>Bacteria</taxon>
        <taxon>Bacillati</taxon>
        <taxon>Actinomycetota</taxon>
        <taxon>Actinomycetes</taxon>
        <taxon>Micromonosporales</taxon>
        <taxon>Micromonosporaceae</taxon>
        <taxon>Micromonospora</taxon>
    </lineage>
</organism>
<name>A0ABW3YQJ9_9ACTN</name>
<dbReference type="EMBL" id="JBHTMP010000100">
    <property type="protein sequence ID" value="MFD1325881.1"/>
    <property type="molecule type" value="Genomic_DNA"/>
</dbReference>
<dbReference type="RefSeq" id="WP_377578818.1">
    <property type="nucleotide sequence ID" value="NZ_JBHTMP010000100.1"/>
</dbReference>
<keyword evidence="1" id="KW-1133">Transmembrane helix</keyword>
<evidence type="ECO:0000256" key="1">
    <source>
        <dbReference type="SAM" id="Phobius"/>
    </source>
</evidence>
<sequence length="120" mass="12487">MSESTESAKLKAIARSLGMAVAGFCLVVFIREVSEGPDLSENADLGADAIRACQEKFIPPLLANPTTAKYSNVMVSESSSVYAVTGSVETQDGSGTSVQAKFLCSVTGGPGWIPLMTTVH</sequence>
<comment type="caution">
    <text evidence="2">The sequence shown here is derived from an EMBL/GenBank/DDBJ whole genome shotgun (WGS) entry which is preliminary data.</text>
</comment>
<proteinExistence type="predicted"/>
<keyword evidence="3" id="KW-1185">Reference proteome</keyword>
<protein>
    <recommendedName>
        <fullName evidence="4">Ig-like domain-containing protein</fullName>
    </recommendedName>
</protein>